<feature type="region of interest" description="Disordered" evidence="1">
    <location>
        <begin position="27"/>
        <end position="62"/>
    </location>
</feature>
<dbReference type="OrthoDB" id="8667365at2"/>
<protein>
    <submittedName>
        <fullName evidence="3">Uncharacterized protein</fullName>
    </submittedName>
</protein>
<sequence length="105" mass="11224">MNPFRATATAAIAAVTVLLSACSTAWPPPGEATARQPSTSTVEQRALAAQTSQYAAPKPNRPTLTVGVTDPNTQLILPWFLADTINAINTRQSFGDLLNRMKEDL</sequence>
<name>E1TE84_BURSG</name>
<feature type="signal peptide" evidence="2">
    <location>
        <begin position="1"/>
        <end position="25"/>
    </location>
</feature>
<evidence type="ECO:0000313" key="3">
    <source>
        <dbReference type="EMBL" id="ADN60113.1"/>
    </source>
</evidence>
<keyword evidence="2" id="KW-0732">Signal</keyword>
<gene>
    <name evidence="3" type="ordered locus">BC1003_4177</name>
</gene>
<dbReference type="AlphaFoldDB" id="E1TE84"/>
<dbReference type="KEGG" id="bgf:BC1003_4177"/>
<evidence type="ECO:0000256" key="2">
    <source>
        <dbReference type="SAM" id="SignalP"/>
    </source>
</evidence>
<organism evidence="3">
    <name type="scientific">Burkholderia sp. (strain CCGE1003)</name>
    <dbReference type="NCBI Taxonomy" id="640512"/>
    <lineage>
        <taxon>Bacteria</taxon>
        <taxon>Pseudomonadati</taxon>
        <taxon>Pseudomonadota</taxon>
        <taxon>Betaproteobacteria</taxon>
        <taxon>Burkholderiales</taxon>
        <taxon>Burkholderiaceae</taxon>
        <taxon>Burkholderia</taxon>
    </lineage>
</organism>
<accession>E1TE84</accession>
<dbReference type="PROSITE" id="PS51257">
    <property type="entry name" value="PROKAR_LIPOPROTEIN"/>
    <property type="match status" value="1"/>
</dbReference>
<feature type="compositionally biased region" description="Polar residues" evidence="1">
    <location>
        <begin position="35"/>
        <end position="54"/>
    </location>
</feature>
<reference evidence="3" key="1">
    <citation type="submission" date="2010-09" db="EMBL/GenBank/DDBJ databases">
        <title>Complete sequence of chromosome2 of Burkholderia sp. CCGE1003.</title>
        <authorList>
            <consortium name="US DOE Joint Genome Institute"/>
            <person name="Lucas S."/>
            <person name="Copeland A."/>
            <person name="Lapidus A."/>
            <person name="Cheng J.-F."/>
            <person name="Bruce D."/>
            <person name="Goodwin L."/>
            <person name="Pitluck S."/>
            <person name="Daligault H."/>
            <person name="Davenport K."/>
            <person name="Detter J.C."/>
            <person name="Han C."/>
            <person name="Tapia R."/>
            <person name="Land M."/>
            <person name="Hauser L."/>
            <person name="Jeffries C."/>
            <person name="Kyrpides N."/>
            <person name="Ivanova N."/>
            <person name="Ovchinnikova G."/>
            <person name="Martinez-Romero E."/>
            <person name="Rogel M.A."/>
            <person name="Auchtung J."/>
            <person name="Tiedje J.M."/>
            <person name="Woyke T."/>
        </authorList>
    </citation>
    <scope>NUCLEOTIDE SEQUENCE</scope>
    <source>
        <strain evidence="3">CCGE1003</strain>
    </source>
</reference>
<evidence type="ECO:0000256" key="1">
    <source>
        <dbReference type="SAM" id="MobiDB-lite"/>
    </source>
</evidence>
<dbReference type="eggNOG" id="ENOG5032B7S">
    <property type="taxonomic scope" value="Bacteria"/>
</dbReference>
<dbReference type="HOGENOM" id="CLU_150490_0_0_4"/>
<dbReference type="EMBL" id="CP002218">
    <property type="protein sequence ID" value="ADN60113.1"/>
    <property type="molecule type" value="Genomic_DNA"/>
</dbReference>
<feature type="chain" id="PRO_5003151623" evidence="2">
    <location>
        <begin position="26"/>
        <end position="105"/>
    </location>
</feature>
<proteinExistence type="predicted"/>